<dbReference type="Gene3D" id="2.40.70.10">
    <property type="entry name" value="Acid Proteases"/>
    <property type="match status" value="1"/>
</dbReference>
<organism evidence="1 2">
    <name type="scientific">Gossypium hirsutum</name>
    <name type="common">Upland cotton</name>
    <name type="synonym">Gossypium mexicanum</name>
    <dbReference type="NCBI Taxonomy" id="3635"/>
    <lineage>
        <taxon>Eukaryota</taxon>
        <taxon>Viridiplantae</taxon>
        <taxon>Streptophyta</taxon>
        <taxon>Embryophyta</taxon>
        <taxon>Tracheophyta</taxon>
        <taxon>Spermatophyta</taxon>
        <taxon>Magnoliopsida</taxon>
        <taxon>eudicotyledons</taxon>
        <taxon>Gunneridae</taxon>
        <taxon>Pentapetalae</taxon>
        <taxon>rosids</taxon>
        <taxon>malvids</taxon>
        <taxon>Malvales</taxon>
        <taxon>Malvaceae</taxon>
        <taxon>Malvoideae</taxon>
        <taxon>Gossypium</taxon>
    </lineage>
</organism>
<reference evidence="2" key="2">
    <citation type="submission" date="2025-08" db="UniProtKB">
        <authorList>
            <consortium name="RefSeq"/>
        </authorList>
    </citation>
    <scope>IDENTIFICATION</scope>
</reference>
<keyword evidence="1" id="KW-1185">Reference proteome</keyword>
<sequence length="590" mass="67397">MVKRGLVISNPEGSCEVIRNYCEFHHEEGHEVQECIKFRALVQGLMDNKEIEFCEEVKEEENICASESTMKVPKVNYLVIIIARPKSNEAGMYMTLKIIIQKPAVFSYKDSKRFPWNYDCNVTILRKESSASALKEDQDVGSHTRCGRRYDLINACIEPVKGKALMVEQKKGKVVEPELPVNEPVREKEVKEFLKFLKHSEYSVVEQLHKQPARISVLALLLSSEVYRSALMKVLNETYVANDISVNKLDCLVSNISADNFIFFNDDKIPPGGMGSTKALLITLRCKRYTILGVLIDNGSALNVLPLSTLNRLPVDSFHMKTCQNIVRVFDGTERMVMGRIEIPFLIGPNTYEVDFLEMDIKPSYNCLLGRPWIHSARAVPLSLHQKLKLVSEGRLVTINVEKDIIAAVTSDAPYLETNNEATEYFFWSLEFVNVTFITEENRILMPKLPKTTRMGLQLMVGKGALSRKGLRRHLQGRIEASMLKDKHDRFGLGYKPDARQRRKELEMRRERRKTHLSGEEVKWKPMIFPHISKTFALRGIIHPEQRMPKEENIEEMLRNLHINAISEETTEGGTLSDICPCEPGSVLNN</sequence>
<reference evidence="1" key="1">
    <citation type="journal article" date="2020" name="Nat. Genet.">
        <title>Genomic diversifications of five Gossypium allopolyploid species and their impact on cotton improvement.</title>
        <authorList>
            <person name="Chen Z.J."/>
            <person name="Sreedasyam A."/>
            <person name="Ando A."/>
            <person name="Song Q."/>
            <person name="De Santiago L.M."/>
            <person name="Hulse-Kemp A.M."/>
            <person name="Ding M."/>
            <person name="Ye W."/>
            <person name="Kirkbride R.C."/>
            <person name="Jenkins J."/>
            <person name="Plott C."/>
            <person name="Lovell J."/>
            <person name="Lin Y.M."/>
            <person name="Vaughn R."/>
            <person name="Liu B."/>
            <person name="Simpson S."/>
            <person name="Scheffler B.E."/>
            <person name="Wen L."/>
            <person name="Saski C.A."/>
            <person name="Grover C.E."/>
            <person name="Hu G."/>
            <person name="Conover J.L."/>
            <person name="Carlson J.W."/>
            <person name="Shu S."/>
            <person name="Boston L.B."/>
            <person name="Williams M."/>
            <person name="Peterson D.G."/>
            <person name="McGee K."/>
            <person name="Jones D.C."/>
            <person name="Wendel J.F."/>
            <person name="Stelly D.M."/>
            <person name="Grimwood J."/>
            <person name="Schmutz J."/>
        </authorList>
    </citation>
    <scope>NUCLEOTIDE SEQUENCE [LARGE SCALE GENOMIC DNA]</scope>
    <source>
        <strain evidence="1">cv. TM-1</strain>
    </source>
</reference>
<gene>
    <name evidence="2" type="primary">LOC121211977</name>
</gene>
<name>A0ABM2ZC14_GOSHI</name>
<dbReference type="PANTHER" id="PTHR32108:SF5">
    <property type="entry name" value="DYNACTIN SUBUNIT 1-LIKE"/>
    <property type="match status" value="1"/>
</dbReference>
<protein>
    <submittedName>
        <fullName evidence="2">Uncharacterized protein</fullName>
    </submittedName>
</protein>
<evidence type="ECO:0000313" key="1">
    <source>
        <dbReference type="Proteomes" id="UP000818029"/>
    </source>
</evidence>
<dbReference type="Proteomes" id="UP000818029">
    <property type="component" value="Chromosome A02"/>
</dbReference>
<dbReference type="GeneID" id="121211977"/>
<dbReference type="PANTHER" id="PTHR32108">
    <property type="entry name" value="DNA-DIRECTED RNA POLYMERASE SUBUNIT ALPHA"/>
    <property type="match status" value="1"/>
</dbReference>
<dbReference type="InterPro" id="IPR021109">
    <property type="entry name" value="Peptidase_aspartic_dom_sf"/>
</dbReference>
<accession>A0ABM2ZC14</accession>
<evidence type="ECO:0000313" key="2">
    <source>
        <dbReference type="RefSeq" id="XP_040940229.1"/>
    </source>
</evidence>
<dbReference type="RefSeq" id="XP_040940229.1">
    <property type="nucleotide sequence ID" value="XM_041084295.1"/>
</dbReference>
<proteinExistence type="predicted"/>
<dbReference type="CDD" id="cd00303">
    <property type="entry name" value="retropepsin_like"/>
    <property type="match status" value="1"/>
</dbReference>